<dbReference type="Gene3D" id="3.40.50.1240">
    <property type="entry name" value="Phosphoglycerate mutase-like"/>
    <property type="match status" value="1"/>
</dbReference>
<dbReference type="Gene3D" id="3.40.50.2020">
    <property type="match status" value="1"/>
</dbReference>
<proteinExistence type="predicted"/>
<dbReference type="InterPro" id="IPR028944">
    <property type="entry name" value="PRTase_ComF-like"/>
</dbReference>
<evidence type="ECO:0000313" key="2">
    <source>
        <dbReference type="EMBL" id="CAK0824133.1"/>
    </source>
</evidence>
<dbReference type="InterPro" id="IPR013078">
    <property type="entry name" value="His_Pase_superF_clade-1"/>
</dbReference>
<organism evidence="2 3">
    <name type="scientific">Prorocentrum cordatum</name>
    <dbReference type="NCBI Taxonomy" id="2364126"/>
    <lineage>
        <taxon>Eukaryota</taxon>
        <taxon>Sar</taxon>
        <taxon>Alveolata</taxon>
        <taxon>Dinophyceae</taxon>
        <taxon>Prorocentrales</taxon>
        <taxon>Prorocentraceae</taxon>
        <taxon>Prorocentrum</taxon>
    </lineage>
</organism>
<dbReference type="InterPro" id="IPR029057">
    <property type="entry name" value="PRTase-like"/>
</dbReference>
<comment type="caution">
    <text evidence="2">The sequence shown here is derived from an EMBL/GenBank/DDBJ whole genome shotgun (WGS) entry which is preliminary data.</text>
</comment>
<evidence type="ECO:0000256" key="1">
    <source>
        <dbReference type="SAM" id="MobiDB-lite"/>
    </source>
</evidence>
<dbReference type="SUPFAM" id="SSF53254">
    <property type="entry name" value="Phosphoglycerate mutase-like"/>
    <property type="match status" value="1"/>
</dbReference>
<sequence>MGRSLGPVVGRLSVHGQWHGFALLALGLLLISELLTTFVLEKEGAPAPARQVGLEMATISQRHGDPLLTQVEPSSPSSPDSASLPAEAVEVRRRSVELVRRSQLSITSVENLSTSSWESFRTSEACLDFARLKHGDSEKLMQASRALAMTVANHPQVGLWLATAPQDVCIIAPAYRMVPTAGAFMAIEVHKELCSMGGGKPVRIFQMKRRSITNGDFATMDMKSRKAQLANQFYLDDSDASEVEGKYCLVIDDAIMYGTHAQVAIHTLENYGVAKDAIISFCYIAATPDLLLSNPTVEHDLNVAFTPTLDALQGIFGQAQLTLTLRLVKLLLNLPAETLSALIDWMAVARPDVLKVISKAIKDEGLKETELLHSRTGSSHAKVAAASTKNVVEPTPGPLAPAVLVRHGQSVANVAKESNVYEYLYRKFADPSLVDVRLTPRGEEDARRVGAELFGEGGVAPSDIGLVVLSPLSRALQTALLALQAAGVTLTEQCRVVAHPFAAERFFEPDIAENLLASEVLPGKIAEVGGRGVDFSLCREWAVKARFEAKPRRPVRTSEAETAQNVSALRDFVSSSTPAGTVALVFCHWGVIKALSGQEVDPGAALRTGFLNAAQDRGLAGLASRGREAIGWRPTGVSDTHVMVTLSPLPPLPPSSSLSFSPAPPAPLPLPRVAFESTILLFMAAPTHGRGAGITIATVPSAYSALLY</sequence>
<dbReference type="SMART" id="SM00855">
    <property type="entry name" value="PGAM"/>
    <property type="match status" value="1"/>
</dbReference>
<gene>
    <name evidence="2" type="ORF">PCOR1329_LOCUS24619</name>
</gene>
<dbReference type="Pfam" id="PF00300">
    <property type="entry name" value="His_Phos_1"/>
    <property type="match status" value="1"/>
</dbReference>
<dbReference type="InterPro" id="IPR050275">
    <property type="entry name" value="PGM_Phosphatase"/>
</dbReference>
<dbReference type="Pfam" id="PF15610">
    <property type="entry name" value="PRTase_3"/>
    <property type="match status" value="1"/>
</dbReference>
<dbReference type="PANTHER" id="PTHR48100:SF57">
    <property type="entry name" value="PHOSPHOGLYCERATE MUTASE"/>
    <property type="match status" value="1"/>
</dbReference>
<dbReference type="InterPro" id="IPR001345">
    <property type="entry name" value="PG/BPGM_mutase_AS"/>
</dbReference>
<name>A0ABN9RZA2_9DINO</name>
<evidence type="ECO:0000313" key="3">
    <source>
        <dbReference type="Proteomes" id="UP001189429"/>
    </source>
</evidence>
<dbReference type="EMBL" id="CAUYUJ010008502">
    <property type="protein sequence ID" value="CAK0824133.1"/>
    <property type="molecule type" value="Genomic_DNA"/>
</dbReference>
<keyword evidence="3" id="KW-1185">Reference proteome</keyword>
<feature type="compositionally biased region" description="Low complexity" evidence="1">
    <location>
        <begin position="73"/>
        <end position="85"/>
    </location>
</feature>
<reference evidence="2" key="1">
    <citation type="submission" date="2023-10" db="EMBL/GenBank/DDBJ databases">
        <authorList>
            <person name="Chen Y."/>
            <person name="Shah S."/>
            <person name="Dougan E. K."/>
            <person name="Thang M."/>
            <person name="Chan C."/>
        </authorList>
    </citation>
    <scope>NUCLEOTIDE SEQUENCE [LARGE SCALE GENOMIC DNA]</scope>
</reference>
<dbReference type="Proteomes" id="UP001189429">
    <property type="component" value="Unassembled WGS sequence"/>
</dbReference>
<dbReference type="InterPro" id="IPR029033">
    <property type="entry name" value="His_PPase_superfam"/>
</dbReference>
<dbReference type="PROSITE" id="PS00175">
    <property type="entry name" value="PG_MUTASE"/>
    <property type="match status" value="1"/>
</dbReference>
<accession>A0ABN9RZA2</accession>
<feature type="region of interest" description="Disordered" evidence="1">
    <location>
        <begin position="66"/>
        <end position="87"/>
    </location>
</feature>
<dbReference type="PANTHER" id="PTHR48100">
    <property type="entry name" value="BROAD-SPECIFICITY PHOSPHATASE YOR283W-RELATED"/>
    <property type="match status" value="1"/>
</dbReference>
<protein>
    <submittedName>
        <fullName evidence="2">Uncharacterized protein</fullName>
    </submittedName>
</protein>
<dbReference type="SUPFAM" id="SSF53271">
    <property type="entry name" value="PRTase-like"/>
    <property type="match status" value="1"/>
</dbReference>
<dbReference type="CDD" id="cd07067">
    <property type="entry name" value="HP_PGM_like"/>
    <property type="match status" value="1"/>
</dbReference>